<organism evidence="2 3">
    <name type="scientific">Hemibagrus guttatus</name>
    <dbReference type="NCBI Taxonomy" id="175788"/>
    <lineage>
        <taxon>Eukaryota</taxon>
        <taxon>Metazoa</taxon>
        <taxon>Chordata</taxon>
        <taxon>Craniata</taxon>
        <taxon>Vertebrata</taxon>
        <taxon>Euteleostomi</taxon>
        <taxon>Actinopterygii</taxon>
        <taxon>Neopterygii</taxon>
        <taxon>Teleostei</taxon>
        <taxon>Ostariophysi</taxon>
        <taxon>Siluriformes</taxon>
        <taxon>Bagridae</taxon>
        <taxon>Hemibagrus</taxon>
    </lineage>
</organism>
<evidence type="ECO:0000313" key="2">
    <source>
        <dbReference type="EMBL" id="KAK3539547.1"/>
    </source>
</evidence>
<dbReference type="Proteomes" id="UP001274896">
    <property type="component" value="Unassembled WGS sequence"/>
</dbReference>
<evidence type="ECO:0000256" key="1">
    <source>
        <dbReference type="SAM" id="MobiDB-lite"/>
    </source>
</evidence>
<feature type="region of interest" description="Disordered" evidence="1">
    <location>
        <begin position="58"/>
        <end position="82"/>
    </location>
</feature>
<comment type="caution">
    <text evidence="2">The sequence shown here is derived from an EMBL/GenBank/DDBJ whole genome shotgun (WGS) entry which is preliminary data.</text>
</comment>
<dbReference type="EMBL" id="JAUCMX010000007">
    <property type="protein sequence ID" value="KAK3539547.1"/>
    <property type="molecule type" value="Genomic_DNA"/>
</dbReference>
<name>A0AAE0V3T2_9TELE</name>
<evidence type="ECO:0000313" key="3">
    <source>
        <dbReference type="Proteomes" id="UP001274896"/>
    </source>
</evidence>
<keyword evidence="3" id="KW-1185">Reference proteome</keyword>
<accession>A0AAE0V3T2</accession>
<sequence length="134" mass="14668">MAPHPCLLTAAEVSSSSSIQFSGISTKTCSVVNGKQDGALENNQNKGNKQDDAVAMEMQPLKSAEGGDMEEKERKKLSVTKKEKSVLQGKLTKLAVQIGKAGEERVEERVEEHIQEHVQEHVQESAEEHVEESV</sequence>
<protein>
    <submittedName>
        <fullName evidence="2">Uncharacterized protein</fullName>
    </submittedName>
</protein>
<proteinExistence type="predicted"/>
<feature type="compositionally biased region" description="Basic and acidic residues" evidence="1">
    <location>
        <begin position="69"/>
        <end position="82"/>
    </location>
</feature>
<reference evidence="2" key="1">
    <citation type="submission" date="2023-06" db="EMBL/GenBank/DDBJ databases">
        <title>Male Hemibagrus guttatus genome.</title>
        <authorList>
            <person name="Bian C."/>
        </authorList>
    </citation>
    <scope>NUCLEOTIDE SEQUENCE</scope>
    <source>
        <strain evidence="2">Male_cb2023</strain>
        <tissue evidence="2">Muscle</tissue>
    </source>
</reference>
<gene>
    <name evidence="2" type="ORF">QTP70_010102</name>
</gene>
<dbReference type="AlphaFoldDB" id="A0AAE0V3T2"/>